<name>A0A5P2FY61_9BACT</name>
<dbReference type="InterPro" id="IPR006685">
    <property type="entry name" value="MscS_channel_2nd"/>
</dbReference>
<dbReference type="InterPro" id="IPR011014">
    <property type="entry name" value="MscS_channel_TM-2"/>
</dbReference>
<feature type="transmembrane region" description="Helical" evidence="7">
    <location>
        <begin position="408"/>
        <end position="428"/>
    </location>
</feature>
<organism evidence="9 10">
    <name type="scientific">Rhizosphaericola mali</name>
    <dbReference type="NCBI Taxonomy" id="2545455"/>
    <lineage>
        <taxon>Bacteria</taxon>
        <taxon>Pseudomonadati</taxon>
        <taxon>Bacteroidota</taxon>
        <taxon>Chitinophagia</taxon>
        <taxon>Chitinophagales</taxon>
        <taxon>Chitinophagaceae</taxon>
        <taxon>Rhizosphaericola</taxon>
    </lineage>
</organism>
<dbReference type="InterPro" id="IPR010920">
    <property type="entry name" value="LSM_dom_sf"/>
</dbReference>
<evidence type="ECO:0000256" key="4">
    <source>
        <dbReference type="ARBA" id="ARBA00022692"/>
    </source>
</evidence>
<dbReference type="PANTHER" id="PTHR30347:SF1">
    <property type="entry name" value="MECHANOSENSITIVE CHANNEL MSCK"/>
    <property type="match status" value="1"/>
</dbReference>
<protein>
    <submittedName>
        <fullName evidence="9">Mechanosensitive ion channel</fullName>
    </submittedName>
</protein>
<keyword evidence="5 7" id="KW-1133">Transmembrane helix</keyword>
<comment type="similarity">
    <text evidence="2">Belongs to the MscS (TC 1.A.23) family.</text>
</comment>
<proteinExistence type="inferred from homology"/>
<feature type="transmembrane region" description="Helical" evidence="7">
    <location>
        <begin position="328"/>
        <end position="349"/>
    </location>
</feature>
<dbReference type="Gene3D" id="3.30.70.100">
    <property type="match status" value="1"/>
</dbReference>
<keyword evidence="6 7" id="KW-0472">Membrane</keyword>
<feature type="transmembrane region" description="Helical" evidence="7">
    <location>
        <begin position="289"/>
        <end position="307"/>
    </location>
</feature>
<feature type="transmembrane region" description="Helical" evidence="7">
    <location>
        <begin position="440"/>
        <end position="459"/>
    </location>
</feature>
<evidence type="ECO:0000259" key="8">
    <source>
        <dbReference type="Pfam" id="PF00924"/>
    </source>
</evidence>
<evidence type="ECO:0000256" key="7">
    <source>
        <dbReference type="SAM" id="Phobius"/>
    </source>
</evidence>
<dbReference type="Pfam" id="PF00924">
    <property type="entry name" value="MS_channel_2nd"/>
    <property type="match status" value="1"/>
</dbReference>
<dbReference type="SUPFAM" id="SSF50182">
    <property type="entry name" value="Sm-like ribonucleoproteins"/>
    <property type="match status" value="1"/>
</dbReference>
<dbReference type="Proteomes" id="UP000292424">
    <property type="component" value="Chromosome"/>
</dbReference>
<dbReference type="AlphaFoldDB" id="A0A5P2FY61"/>
<evidence type="ECO:0000256" key="6">
    <source>
        <dbReference type="ARBA" id="ARBA00023136"/>
    </source>
</evidence>
<dbReference type="GO" id="GO:0005886">
    <property type="term" value="C:plasma membrane"/>
    <property type="evidence" value="ECO:0007669"/>
    <property type="project" value="UniProtKB-SubCell"/>
</dbReference>
<feature type="transmembrane region" description="Helical" evidence="7">
    <location>
        <begin position="471"/>
        <end position="498"/>
    </location>
</feature>
<evidence type="ECO:0000256" key="2">
    <source>
        <dbReference type="ARBA" id="ARBA00008017"/>
    </source>
</evidence>
<dbReference type="SUPFAM" id="SSF82689">
    <property type="entry name" value="Mechanosensitive channel protein MscS (YggB), C-terminal domain"/>
    <property type="match status" value="1"/>
</dbReference>
<keyword evidence="4 7" id="KW-0812">Transmembrane</keyword>
<dbReference type="OrthoDB" id="9809206at2"/>
<dbReference type="PANTHER" id="PTHR30347">
    <property type="entry name" value="POTASSIUM CHANNEL RELATED"/>
    <property type="match status" value="1"/>
</dbReference>
<dbReference type="InterPro" id="IPR052702">
    <property type="entry name" value="MscS-like_channel"/>
</dbReference>
<feature type="transmembrane region" description="Helical" evidence="7">
    <location>
        <begin position="524"/>
        <end position="555"/>
    </location>
</feature>
<dbReference type="InterPro" id="IPR023408">
    <property type="entry name" value="MscS_beta-dom_sf"/>
</dbReference>
<dbReference type="Gene3D" id="1.10.287.1260">
    <property type="match status" value="1"/>
</dbReference>
<accession>A0A5P2FY61</accession>
<dbReference type="GO" id="GO:0008381">
    <property type="term" value="F:mechanosensitive monoatomic ion channel activity"/>
    <property type="evidence" value="ECO:0007669"/>
    <property type="project" value="UniProtKB-ARBA"/>
</dbReference>
<dbReference type="InterPro" id="IPR011066">
    <property type="entry name" value="MscS_channel_C_sf"/>
</dbReference>
<keyword evidence="3" id="KW-1003">Cell membrane</keyword>
<evidence type="ECO:0000256" key="3">
    <source>
        <dbReference type="ARBA" id="ARBA00022475"/>
    </source>
</evidence>
<feature type="transmembrane region" description="Helical" evidence="7">
    <location>
        <begin position="611"/>
        <end position="633"/>
    </location>
</feature>
<keyword evidence="10" id="KW-1185">Reference proteome</keyword>
<evidence type="ECO:0000313" key="9">
    <source>
        <dbReference type="EMBL" id="QES87318.1"/>
    </source>
</evidence>
<comment type="subcellular location">
    <subcellularLocation>
        <location evidence="1">Cell membrane</location>
        <topology evidence="1">Multi-pass membrane protein</topology>
    </subcellularLocation>
</comment>
<evidence type="ECO:0000313" key="10">
    <source>
        <dbReference type="Proteomes" id="UP000292424"/>
    </source>
</evidence>
<feature type="transmembrane region" description="Helical" evidence="7">
    <location>
        <begin position="380"/>
        <end position="396"/>
    </location>
</feature>
<gene>
    <name evidence="9" type="ORF">E0W69_001125</name>
</gene>
<evidence type="ECO:0000256" key="1">
    <source>
        <dbReference type="ARBA" id="ARBA00004651"/>
    </source>
</evidence>
<feature type="domain" description="Mechanosensitive ion channel MscS" evidence="8">
    <location>
        <begin position="653"/>
        <end position="719"/>
    </location>
</feature>
<feature type="transmembrane region" description="Helical" evidence="7">
    <location>
        <begin position="355"/>
        <end position="373"/>
    </location>
</feature>
<dbReference type="Gene3D" id="2.30.30.60">
    <property type="match status" value="1"/>
</dbReference>
<evidence type="ECO:0000256" key="5">
    <source>
        <dbReference type="ARBA" id="ARBA00022989"/>
    </source>
</evidence>
<dbReference type="SUPFAM" id="SSF82861">
    <property type="entry name" value="Mechanosensitive channel protein MscS (YggB), transmembrane region"/>
    <property type="match status" value="1"/>
</dbReference>
<feature type="transmembrane region" description="Helical" evidence="7">
    <location>
        <begin position="639"/>
        <end position="666"/>
    </location>
</feature>
<dbReference type="KEGG" id="arac:E0W69_001125"/>
<reference evidence="9 10" key="1">
    <citation type="submission" date="2019-09" db="EMBL/GenBank/DDBJ databases">
        <title>Complete genome sequence of Arachidicoccus sp. B3-10 isolated from apple orchard soil.</title>
        <authorList>
            <person name="Kim H.S."/>
            <person name="Han K.-I."/>
            <person name="Suh M.K."/>
            <person name="Lee K.C."/>
            <person name="Eom M.K."/>
            <person name="Kim J.-S."/>
            <person name="Kang S.W."/>
            <person name="Sin Y."/>
            <person name="Lee J.-S."/>
        </authorList>
    </citation>
    <scope>NUCLEOTIDE SEQUENCE [LARGE SCALE GENOMIC DNA]</scope>
    <source>
        <strain evidence="9 10">B3-10</strain>
    </source>
</reference>
<feature type="transmembrane region" description="Helical" evidence="7">
    <location>
        <begin position="567"/>
        <end position="590"/>
    </location>
</feature>
<dbReference type="EMBL" id="CP044016">
    <property type="protein sequence ID" value="QES87318.1"/>
    <property type="molecule type" value="Genomic_DNA"/>
</dbReference>
<sequence>MMNKLHWNQFNSFLWIIIMSFFCASTLQAQRKKEAKKKDTLDQIILDSLKRDTMSIVATKEDTIAIQKAVLGDTLIPFVANKVEKYNATIHYSHRSVRDTLDMSDLMQEVAMVNKIVDKMQTRIEKGNRNFNIQMINTSIILLTENLNDLDPKSESLANYASRLMQNNRDVKRILKDPIFKLTGLSTDLKVQLNNIYQDGQQLDTSEIALLTRINLARNQTSTAILKLNDLLSDLKYMEENKYFQMWKPDAPSLFKLKSNYYQQPFWATLGSSFSRTFKIVGIYLKRKIGVLCWGMFFLLVTGIISWNNRRKIKKNEDYETIMTPVKYFKRSILLTTLFAFCNYFPFFFLNPPYSFLNLVELIQLVLFVAILWPYLLFKGRIMILISALICVGFILDNQLLDPTFGERWLLFLLCIALILTNLAVFKFNSSYTSLIAKSWVTNVVMIISIIFAVFSLLFNLGGLTTPMKLFGFTSIQVLIIGVSMRMFCQVALEFIYIQTEANKGSRFSAFINYIELKSKYMRIFAFIGMVAWCIGIFHSMNLYGLFLFIVDFIFNHHIHIGQFDFTFYSIFIFVFVIWVSSIVSRFVSFALGGDQDTSSTKRNKLGTMTLLIRLSILTIGFLIAIAASGIPLDKITLIIGALGVGIGFGLQNIVNNLVSGIILAFERPIQVGDSIEIGDKSGTVSEIGVRSSKLKVTEGADVIVPNGDLISQQITNWTLKDRRKRDFFSFRIAYGTDLYLVKKLVSDVFEENKNVLKNPPVAITISEFASTAVIMKAFFWVSELDDIPTIKGNLMYAVYARLLEHNIQIPHDPYDLGK</sequence>